<comment type="caution">
    <text evidence="1">The sequence shown here is derived from an EMBL/GenBank/DDBJ whole genome shotgun (WGS) entry which is preliminary data.</text>
</comment>
<protein>
    <submittedName>
        <fullName evidence="1">Uncharacterized protein</fullName>
    </submittedName>
</protein>
<dbReference type="RefSeq" id="WP_169449784.1">
    <property type="nucleotide sequence ID" value="NZ_AVPF01000008.1"/>
</dbReference>
<dbReference type="NCBIfam" id="NF040878">
    <property type="entry name" value="SE1561_fam"/>
    <property type="match status" value="1"/>
</dbReference>
<keyword evidence="2" id="KW-1185">Reference proteome</keyword>
<evidence type="ECO:0000313" key="2">
    <source>
        <dbReference type="Proteomes" id="UP000030403"/>
    </source>
</evidence>
<proteinExistence type="predicted"/>
<dbReference type="eggNOG" id="ENOG5033JGI">
    <property type="taxonomic scope" value="Bacteria"/>
</dbReference>
<evidence type="ECO:0000313" key="1">
    <source>
        <dbReference type="EMBL" id="KGX90305.1"/>
    </source>
</evidence>
<sequence>MNNEAKIEELKLRLSTFMSRIDEMDPETTSVEDVDKLISMLEDLEEQCK</sequence>
<dbReference type="AlphaFoldDB" id="A0A0A5GGR0"/>
<dbReference type="EMBL" id="AVPF01000008">
    <property type="protein sequence ID" value="KGX90305.1"/>
    <property type="molecule type" value="Genomic_DNA"/>
</dbReference>
<dbReference type="InterPro" id="IPR047670">
    <property type="entry name" value="YfjT-like"/>
</dbReference>
<gene>
    <name evidence="1" type="ORF">N783_21175</name>
</gene>
<organism evidence="1 2">
    <name type="scientific">Pontibacillus marinus BH030004 = DSM 16465</name>
    <dbReference type="NCBI Taxonomy" id="1385511"/>
    <lineage>
        <taxon>Bacteria</taxon>
        <taxon>Bacillati</taxon>
        <taxon>Bacillota</taxon>
        <taxon>Bacilli</taxon>
        <taxon>Bacillales</taxon>
        <taxon>Bacillaceae</taxon>
        <taxon>Pontibacillus</taxon>
    </lineage>
</organism>
<name>A0A0A5GGR0_9BACI</name>
<reference evidence="1 2" key="1">
    <citation type="submission" date="2013-08" db="EMBL/GenBank/DDBJ databases">
        <authorList>
            <person name="Huang J."/>
            <person name="Wang G."/>
        </authorList>
    </citation>
    <scope>NUCLEOTIDE SEQUENCE [LARGE SCALE GENOMIC DNA]</scope>
    <source>
        <strain evidence="1 2">BH030004</strain>
    </source>
</reference>
<dbReference type="Proteomes" id="UP000030403">
    <property type="component" value="Unassembled WGS sequence"/>
</dbReference>
<accession>A0A0A5GGR0</accession>